<dbReference type="InterPro" id="IPR011009">
    <property type="entry name" value="Kinase-like_dom_sf"/>
</dbReference>
<dbReference type="SUPFAM" id="SSF56112">
    <property type="entry name" value="Protein kinase-like (PK-like)"/>
    <property type="match status" value="1"/>
</dbReference>
<organism evidence="1 2">
    <name type="scientific">Salix dunnii</name>
    <dbReference type="NCBI Taxonomy" id="1413687"/>
    <lineage>
        <taxon>Eukaryota</taxon>
        <taxon>Viridiplantae</taxon>
        <taxon>Streptophyta</taxon>
        <taxon>Embryophyta</taxon>
        <taxon>Tracheophyta</taxon>
        <taxon>Spermatophyta</taxon>
        <taxon>Magnoliopsida</taxon>
        <taxon>eudicotyledons</taxon>
        <taxon>Gunneridae</taxon>
        <taxon>Pentapetalae</taxon>
        <taxon>rosids</taxon>
        <taxon>fabids</taxon>
        <taxon>Malpighiales</taxon>
        <taxon>Salicaceae</taxon>
        <taxon>Saliceae</taxon>
        <taxon>Salix</taxon>
    </lineage>
</organism>
<gene>
    <name evidence="1" type="ORF">SADUNF_Sadunf01G0002200</name>
</gene>
<dbReference type="Proteomes" id="UP000657918">
    <property type="component" value="Unassembled WGS sequence"/>
</dbReference>
<sequence length="255" mass="28919">MKGKAQPKPKCKGDMNWCGVGRLKCALGRKLRKAPALVWFLCVSKETIRTIQVILFFGGTISSIAKWELSVYIAKLADLLRSVWWFDAHLKIKRYATIKGCQNKFQQPISDVISRKVKAKEQNDVNEMICDLEDYNAKLSDFGLAKDGPMVDNSWTNFLAASDMFKPLTPRSDVYSFGVVLLELPTEKKKLLNIVDPRLEGNYPIKGFQKAAMLAYHCLNRNLKARPLMQEILDSSEPLQELEDVPNKKDCANCD</sequence>
<dbReference type="PANTHER" id="PTHR45621">
    <property type="entry name" value="OS01G0588500 PROTEIN-RELATED"/>
    <property type="match status" value="1"/>
</dbReference>
<name>A0A835N926_9ROSI</name>
<dbReference type="EMBL" id="JADGMS010000001">
    <property type="protein sequence ID" value="KAF9688571.1"/>
    <property type="molecule type" value="Genomic_DNA"/>
</dbReference>
<keyword evidence="2" id="KW-1185">Reference proteome</keyword>
<dbReference type="OrthoDB" id="4062651at2759"/>
<protein>
    <recommendedName>
        <fullName evidence="3">Protein kinase domain-containing protein</fullName>
    </recommendedName>
</protein>
<reference evidence="1 2" key="1">
    <citation type="submission" date="2020-10" db="EMBL/GenBank/DDBJ databases">
        <title>Plant Genome Project.</title>
        <authorList>
            <person name="Zhang R.-G."/>
        </authorList>
    </citation>
    <scope>NUCLEOTIDE SEQUENCE [LARGE SCALE GENOMIC DNA]</scope>
    <source>
        <strain evidence="1">FAFU-HL-1</strain>
        <tissue evidence="1">Leaf</tissue>
    </source>
</reference>
<evidence type="ECO:0000313" key="1">
    <source>
        <dbReference type="EMBL" id="KAF9688571.1"/>
    </source>
</evidence>
<accession>A0A835N926</accession>
<evidence type="ECO:0008006" key="3">
    <source>
        <dbReference type="Google" id="ProtNLM"/>
    </source>
</evidence>
<dbReference type="InterPro" id="IPR050823">
    <property type="entry name" value="Plant_Ser_Thr_Prot_Kinase"/>
</dbReference>
<comment type="caution">
    <text evidence="1">The sequence shown here is derived from an EMBL/GenBank/DDBJ whole genome shotgun (WGS) entry which is preliminary data.</text>
</comment>
<proteinExistence type="predicted"/>
<dbReference type="AlphaFoldDB" id="A0A835N926"/>
<evidence type="ECO:0000313" key="2">
    <source>
        <dbReference type="Proteomes" id="UP000657918"/>
    </source>
</evidence>
<dbReference type="Gene3D" id="1.10.510.10">
    <property type="entry name" value="Transferase(Phosphotransferase) domain 1"/>
    <property type="match status" value="1"/>
</dbReference>